<proteinExistence type="predicted"/>
<accession>A0A0C3DD74</accession>
<sequence>MPSIWLTVTRLIGWVGKEFLCTTLHSNTMNSWSSPTGSVHFDAWRCWRVCISACHGLSIRFSNSPQVSAAARTRPNPDLTAIFVSEAALAFILDKENLPPSASGVVSSRL</sequence>
<dbReference type="EMBL" id="KN822164">
    <property type="protein sequence ID" value="KIM54026.1"/>
    <property type="molecule type" value="Genomic_DNA"/>
</dbReference>
<reference evidence="2" key="2">
    <citation type="submission" date="2015-01" db="EMBL/GenBank/DDBJ databases">
        <title>Evolutionary Origins and Diversification of the Mycorrhizal Mutualists.</title>
        <authorList>
            <consortium name="DOE Joint Genome Institute"/>
            <consortium name="Mycorrhizal Genomics Consortium"/>
            <person name="Kohler A."/>
            <person name="Kuo A."/>
            <person name="Nagy L.G."/>
            <person name="Floudas D."/>
            <person name="Copeland A."/>
            <person name="Barry K.W."/>
            <person name="Cichocki N."/>
            <person name="Veneault-Fourrey C."/>
            <person name="LaButti K."/>
            <person name="Lindquist E.A."/>
            <person name="Lipzen A."/>
            <person name="Lundell T."/>
            <person name="Morin E."/>
            <person name="Murat C."/>
            <person name="Riley R."/>
            <person name="Ohm R."/>
            <person name="Sun H."/>
            <person name="Tunlid A."/>
            <person name="Henrissat B."/>
            <person name="Grigoriev I.V."/>
            <person name="Hibbett D.S."/>
            <person name="Martin F."/>
        </authorList>
    </citation>
    <scope>NUCLEOTIDE SEQUENCE [LARGE SCALE GENOMIC DNA]</scope>
    <source>
        <strain evidence="2">Foug A</strain>
    </source>
</reference>
<gene>
    <name evidence="1" type="ORF">SCLCIDRAFT_401749</name>
</gene>
<evidence type="ECO:0000313" key="2">
    <source>
        <dbReference type="Proteomes" id="UP000053989"/>
    </source>
</evidence>
<name>A0A0C3DD74_9AGAM</name>
<keyword evidence="2" id="KW-1185">Reference proteome</keyword>
<evidence type="ECO:0000313" key="1">
    <source>
        <dbReference type="EMBL" id="KIM54026.1"/>
    </source>
</evidence>
<dbReference type="AlphaFoldDB" id="A0A0C3DD74"/>
<dbReference type="Proteomes" id="UP000053989">
    <property type="component" value="Unassembled WGS sequence"/>
</dbReference>
<protein>
    <submittedName>
        <fullName evidence="1">Uncharacterized protein</fullName>
    </submittedName>
</protein>
<dbReference type="HOGENOM" id="CLU_2172552_0_0_1"/>
<organism evidence="1 2">
    <name type="scientific">Scleroderma citrinum Foug A</name>
    <dbReference type="NCBI Taxonomy" id="1036808"/>
    <lineage>
        <taxon>Eukaryota</taxon>
        <taxon>Fungi</taxon>
        <taxon>Dikarya</taxon>
        <taxon>Basidiomycota</taxon>
        <taxon>Agaricomycotina</taxon>
        <taxon>Agaricomycetes</taxon>
        <taxon>Agaricomycetidae</taxon>
        <taxon>Boletales</taxon>
        <taxon>Sclerodermatineae</taxon>
        <taxon>Sclerodermataceae</taxon>
        <taxon>Scleroderma</taxon>
    </lineage>
</organism>
<dbReference type="InParanoid" id="A0A0C3DD74"/>
<reference evidence="1 2" key="1">
    <citation type="submission" date="2014-04" db="EMBL/GenBank/DDBJ databases">
        <authorList>
            <consortium name="DOE Joint Genome Institute"/>
            <person name="Kuo A."/>
            <person name="Kohler A."/>
            <person name="Nagy L.G."/>
            <person name="Floudas D."/>
            <person name="Copeland A."/>
            <person name="Barry K.W."/>
            <person name="Cichocki N."/>
            <person name="Veneault-Fourrey C."/>
            <person name="LaButti K."/>
            <person name="Lindquist E.A."/>
            <person name="Lipzen A."/>
            <person name="Lundell T."/>
            <person name="Morin E."/>
            <person name="Murat C."/>
            <person name="Sun H."/>
            <person name="Tunlid A."/>
            <person name="Henrissat B."/>
            <person name="Grigoriev I.V."/>
            <person name="Hibbett D.S."/>
            <person name="Martin F."/>
            <person name="Nordberg H.P."/>
            <person name="Cantor M.N."/>
            <person name="Hua S.X."/>
        </authorList>
    </citation>
    <scope>NUCLEOTIDE SEQUENCE [LARGE SCALE GENOMIC DNA]</scope>
    <source>
        <strain evidence="1 2">Foug A</strain>
    </source>
</reference>